<proteinExistence type="predicted"/>
<reference evidence="2 3" key="1">
    <citation type="submission" date="2012-11" db="EMBL/GenBank/DDBJ databases">
        <title>Genome assembly of Thiorhodococcus sp. AK35.</title>
        <authorList>
            <person name="Nupur N."/>
            <person name="Khatri I."/>
            <person name="Subramanian S."/>
            <person name="Pinnaka A."/>
        </authorList>
    </citation>
    <scope>NUCLEOTIDE SEQUENCE [LARGE SCALE GENOMIC DNA]</scope>
    <source>
        <strain evidence="2 3">AK35</strain>
    </source>
</reference>
<evidence type="ECO:0000313" key="2">
    <source>
        <dbReference type="EMBL" id="EXJ14568.1"/>
    </source>
</evidence>
<evidence type="ECO:0000256" key="1">
    <source>
        <dbReference type="SAM" id="MobiDB-lite"/>
    </source>
</evidence>
<organism evidence="2 3">
    <name type="scientific">Imhoffiella purpurea</name>
    <dbReference type="NCBI Taxonomy" id="1249627"/>
    <lineage>
        <taxon>Bacteria</taxon>
        <taxon>Pseudomonadati</taxon>
        <taxon>Pseudomonadota</taxon>
        <taxon>Gammaproteobacteria</taxon>
        <taxon>Chromatiales</taxon>
        <taxon>Chromatiaceae</taxon>
        <taxon>Imhoffiella</taxon>
    </lineage>
</organism>
<dbReference type="AlphaFoldDB" id="W9V4U3"/>
<name>W9V4U3_9GAMM</name>
<accession>W9V4U3</accession>
<keyword evidence="3" id="KW-1185">Reference proteome</keyword>
<evidence type="ECO:0000313" key="3">
    <source>
        <dbReference type="Proteomes" id="UP000019460"/>
    </source>
</evidence>
<feature type="region of interest" description="Disordered" evidence="1">
    <location>
        <begin position="1"/>
        <end position="39"/>
    </location>
</feature>
<sequence>MTNPPFIAIHGDTRAGPESSGGELVQATRLIGKPPSAEV</sequence>
<dbReference type="EMBL" id="AONC01000039">
    <property type="protein sequence ID" value="EXJ14568.1"/>
    <property type="molecule type" value="Genomic_DNA"/>
</dbReference>
<dbReference type="Proteomes" id="UP000019460">
    <property type="component" value="Unassembled WGS sequence"/>
</dbReference>
<comment type="caution">
    <text evidence="2">The sequence shown here is derived from an EMBL/GenBank/DDBJ whole genome shotgun (WGS) entry which is preliminary data.</text>
</comment>
<gene>
    <name evidence="2" type="ORF">D779_2360</name>
</gene>
<protein>
    <submittedName>
        <fullName evidence="2">Uncharacterized protein</fullName>
    </submittedName>
</protein>